<organism evidence="5 6">
    <name type="scientific">Zhongshania borealis</name>
    <dbReference type="NCBI Taxonomy" id="889488"/>
    <lineage>
        <taxon>Bacteria</taxon>
        <taxon>Pseudomonadati</taxon>
        <taxon>Pseudomonadota</taxon>
        <taxon>Gammaproteobacteria</taxon>
        <taxon>Cellvibrionales</taxon>
        <taxon>Spongiibacteraceae</taxon>
        <taxon>Zhongshania</taxon>
    </lineage>
</organism>
<protein>
    <submittedName>
        <fullName evidence="5">Beta-N-acetylglucosaminidase domain-containing protein</fullName>
    </submittedName>
</protein>
<dbReference type="PROSITE" id="PS52009">
    <property type="entry name" value="GH84"/>
    <property type="match status" value="1"/>
</dbReference>
<proteinExistence type="inferred from homology"/>
<evidence type="ECO:0000256" key="1">
    <source>
        <dbReference type="ARBA" id="ARBA00022801"/>
    </source>
</evidence>
<evidence type="ECO:0000313" key="6">
    <source>
        <dbReference type="Proteomes" id="UP001500392"/>
    </source>
</evidence>
<dbReference type="Gene3D" id="3.20.20.80">
    <property type="entry name" value="Glycosidases"/>
    <property type="match status" value="1"/>
</dbReference>
<gene>
    <name evidence="5" type="ORF">GCM10022414_05630</name>
</gene>
<comment type="caution">
    <text evidence="5">The sequence shown here is derived from an EMBL/GenBank/DDBJ whole genome shotgun (WGS) entry which is preliminary data.</text>
</comment>
<keyword evidence="1 3" id="KW-0378">Hydrolase</keyword>
<evidence type="ECO:0000313" key="5">
    <source>
        <dbReference type="EMBL" id="GAA4085725.1"/>
    </source>
</evidence>
<dbReference type="Proteomes" id="UP001500392">
    <property type="component" value="Unassembled WGS sequence"/>
</dbReference>
<evidence type="ECO:0000256" key="2">
    <source>
        <dbReference type="ARBA" id="ARBA00023295"/>
    </source>
</evidence>
<dbReference type="RefSeq" id="WP_344932271.1">
    <property type="nucleotide sequence ID" value="NZ_BAABDM010000001.1"/>
</dbReference>
<accession>A0ABP7WDC2</accession>
<dbReference type="EMBL" id="BAABDM010000001">
    <property type="protein sequence ID" value="GAA4085725.1"/>
    <property type="molecule type" value="Genomic_DNA"/>
</dbReference>
<reference evidence="6" key="1">
    <citation type="journal article" date="2019" name="Int. J. Syst. Evol. Microbiol.">
        <title>The Global Catalogue of Microorganisms (GCM) 10K type strain sequencing project: providing services to taxonomists for standard genome sequencing and annotation.</title>
        <authorList>
            <consortium name="The Broad Institute Genomics Platform"/>
            <consortium name="The Broad Institute Genome Sequencing Center for Infectious Disease"/>
            <person name="Wu L."/>
            <person name="Ma J."/>
        </authorList>
    </citation>
    <scope>NUCLEOTIDE SEQUENCE [LARGE SCALE GENOMIC DNA]</scope>
    <source>
        <strain evidence="6">JCM 17304</strain>
    </source>
</reference>
<sequence>MAFSLGVIEGFYGRQWTWAQRFALPSLLRQWSYGSYVYAPKADVSLRSDWRSEFSASHRDNLLALGTECRRAGVSWGLGLSPVGLQADYTAADKQALERKIAAIGELRPDVLWVLFDDLPAGNPHLARNQLAVVADIRRQLPNLQLAVCPSYYSFDPILEALFGACPDNYFADLNAGLDADIDVLWTGNRVISDAYTESDMARATKLLGRKPLLWDNYPVNDGRKTSRFLHLAPFDGRPRQLAAWCTGHMINPMNQFHLSGLVLPTLAELYTGKGDYKSEQALESVLNTLPSVLKVLLQRDMVQFQLKGLDGIADEEKQHYLKEYGAISHPVSDEICDWLNEGYRFDPACLTD</sequence>
<feature type="active site" description="Proton donor" evidence="3">
    <location>
        <position position="118"/>
    </location>
</feature>
<dbReference type="InterPro" id="IPR011496">
    <property type="entry name" value="O-GlcNAcase_cat"/>
</dbReference>
<name>A0ABP7WDC2_9GAMM</name>
<dbReference type="PANTHER" id="PTHR13170">
    <property type="entry name" value="O-GLCNACASE"/>
    <property type="match status" value="1"/>
</dbReference>
<dbReference type="Pfam" id="PF07555">
    <property type="entry name" value="NAGidase"/>
    <property type="match status" value="1"/>
</dbReference>
<dbReference type="SUPFAM" id="SSF51445">
    <property type="entry name" value="(Trans)glycosidases"/>
    <property type="match status" value="1"/>
</dbReference>
<keyword evidence="6" id="KW-1185">Reference proteome</keyword>
<feature type="domain" description="GH84" evidence="4">
    <location>
        <begin position="3"/>
        <end position="275"/>
    </location>
</feature>
<keyword evidence="2 3" id="KW-0326">Glycosidase</keyword>
<dbReference type="PANTHER" id="PTHR13170:SF16">
    <property type="entry name" value="PROTEIN O-GLCNACASE"/>
    <property type="match status" value="1"/>
</dbReference>
<dbReference type="InterPro" id="IPR051822">
    <property type="entry name" value="Glycosyl_Hydrolase_84"/>
</dbReference>
<evidence type="ECO:0000259" key="4">
    <source>
        <dbReference type="PROSITE" id="PS52009"/>
    </source>
</evidence>
<evidence type="ECO:0000256" key="3">
    <source>
        <dbReference type="PROSITE-ProRule" id="PRU01353"/>
    </source>
</evidence>
<comment type="similarity">
    <text evidence="3">Belongs to the glycosyl hydrolase 84 family.</text>
</comment>
<dbReference type="InterPro" id="IPR017853">
    <property type="entry name" value="GH"/>
</dbReference>